<evidence type="ECO:0000256" key="2">
    <source>
        <dbReference type="ARBA" id="ARBA00022676"/>
    </source>
</evidence>
<sequence>MSFPTPPSFLVFLLLLPPLVFPSPTLLSPHLDSLCLCNFTSGKSGLSDLLLSGSLPPVLASGAWHTLGNVAAIEGDLLTAAQLHGRGKQAEGKTLPPLAVRYQEGGWCNEVGDIFWVSSFAKYNVFQITGGEGGTWGEGAGGGGYRERMAEALEGMDEAARLKIIDVHVSLGSQLEDSGLVGYARSHFASALHFGGGEDLKFKMVLTVPVVYEGKDHLERTRREMEENVEALLLSPPSLSTLSQLSYPGTFYLIYQGYSDADLMRSIREAYDLSVSNIDRTPPSLPPPPPGGRVKVGFVSSYFRRHSVCKLFCGMISGLDDTVLDVTVFGTSKDGTDGFTDEFLTSLGEGKEYVDVGKRGLLLANIGEAGDRDLDVLVYLDVGMDSGSSMWGFSRLARVQVSMWGHPSTTGFKYMDYFITGDRYEPDGGYERFTEQLVRLEGKSFEFPAPLWMDEALSTPYVPKTPSHELPEGEFALVPQSLQKFHPDFDGVIRGILSGGYDVVAIYDKKKPMWMQSLRRRLVQGLGEGGGDGGGRVGEVRFIPGVDRYDFARIVKSSAVVVDPFPFGGGVTTLEAIYACRAVVTCGECQGNVPRLAEGMVGDEGIGMGRELVAGDGEELVEMVLGLMRDGERRRKVEGEICERRGELYGRGGGEEIKEWQDWLERVGREARGDGSEP</sequence>
<evidence type="ECO:0000256" key="4">
    <source>
        <dbReference type="ARBA" id="ARBA00022737"/>
    </source>
</evidence>
<dbReference type="Gene3D" id="3.40.50.2000">
    <property type="entry name" value="Glycogen Phosphorylase B"/>
    <property type="match status" value="1"/>
</dbReference>
<evidence type="ECO:0000256" key="6">
    <source>
        <dbReference type="SAM" id="SignalP"/>
    </source>
</evidence>
<dbReference type="InterPro" id="IPR051939">
    <property type="entry name" value="Glycosyltr_41/O-GlcNAc_trsf"/>
</dbReference>
<dbReference type="EMBL" id="BRYA01000204">
    <property type="protein sequence ID" value="GMI44041.1"/>
    <property type="molecule type" value="Genomic_DNA"/>
</dbReference>
<comment type="caution">
    <text evidence="8">The sequence shown here is derived from an EMBL/GenBank/DDBJ whole genome shotgun (WGS) entry which is preliminary data.</text>
</comment>
<keyword evidence="2" id="KW-0328">Glycosyltransferase</keyword>
<feature type="domain" description="O-GlcNAc transferase C-terminal" evidence="7">
    <location>
        <begin position="290"/>
        <end position="439"/>
    </location>
</feature>
<accession>A0A9W7GH72</accession>
<gene>
    <name evidence="8" type="ORF">TrCOL_g2854</name>
</gene>
<dbReference type="Gene3D" id="3.40.50.11380">
    <property type="match status" value="1"/>
</dbReference>
<keyword evidence="6" id="KW-0732">Signal</keyword>
<dbReference type="OrthoDB" id="9991317at2759"/>
<organism evidence="8 9">
    <name type="scientific">Triparma columacea</name>
    <dbReference type="NCBI Taxonomy" id="722753"/>
    <lineage>
        <taxon>Eukaryota</taxon>
        <taxon>Sar</taxon>
        <taxon>Stramenopiles</taxon>
        <taxon>Ochrophyta</taxon>
        <taxon>Bolidophyceae</taxon>
        <taxon>Parmales</taxon>
        <taxon>Triparmaceae</taxon>
        <taxon>Triparma</taxon>
    </lineage>
</organism>
<evidence type="ECO:0000256" key="1">
    <source>
        <dbReference type="ARBA" id="ARBA00004922"/>
    </source>
</evidence>
<dbReference type="InterPro" id="IPR029489">
    <property type="entry name" value="OGT/SEC/SPY_C"/>
</dbReference>
<dbReference type="AlphaFoldDB" id="A0A9W7GH72"/>
<name>A0A9W7GH72_9STRA</name>
<evidence type="ECO:0000259" key="7">
    <source>
        <dbReference type="Pfam" id="PF13844"/>
    </source>
</evidence>
<feature type="signal peptide" evidence="6">
    <location>
        <begin position="1"/>
        <end position="22"/>
    </location>
</feature>
<dbReference type="Proteomes" id="UP001165065">
    <property type="component" value="Unassembled WGS sequence"/>
</dbReference>
<feature type="chain" id="PRO_5040735362" description="O-GlcNAc transferase C-terminal domain-containing protein" evidence="6">
    <location>
        <begin position="23"/>
        <end position="678"/>
    </location>
</feature>
<evidence type="ECO:0000256" key="3">
    <source>
        <dbReference type="ARBA" id="ARBA00022679"/>
    </source>
</evidence>
<keyword evidence="3" id="KW-0808">Transferase</keyword>
<dbReference type="GO" id="GO:0016757">
    <property type="term" value="F:glycosyltransferase activity"/>
    <property type="evidence" value="ECO:0007669"/>
    <property type="project" value="UniProtKB-KW"/>
</dbReference>
<comment type="pathway">
    <text evidence="1">Protein modification; protein glycosylation.</text>
</comment>
<proteinExistence type="predicted"/>
<protein>
    <recommendedName>
        <fullName evidence="7">O-GlcNAc transferase C-terminal domain-containing protein</fullName>
    </recommendedName>
</protein>
<evidence type="ECO:0000313" key="9">
    <source>
        <dbReference type="Proteomes" id="UP001165065"/>
    </source>
</evidence>
<reference evidence="9" key="1">
    <citation type="journal article" date="2023" name="Commun. Biol.">
        <title>Genome analysis of Parmales, the sister group of diatoms, reveals the evolutionary specialization of diatoms from phago-mixotrophs to photoautotrophs.</title>
        <authorList>
            <person name="Ban H."/>
            <person name="Sato S."/>
            <person name="Yoshikawa S."/>
            <person name="Yamada K."/>
            <person name="Nakamura Y."/>
            <person name="Ichinomiya M."/>
            <person name="Sato N."/>
            <person name="Blanc-Mathieu R."/>
            <person name="Endo H."/>
            <person name="Kuwata A."/>
            <person name="Ogata H."/>
        </authorList>
    </citation>
    <scope>NUCLEOTIDE SEQUENCE [LARGE SCALE GENOMIC DNA]</scope>
</reference>
<evidence type="ECO:0000256" key="5">
    <source>
        <dbReference type="ARBA" id="ARBA00022803"/>
    </source>
</evidence>
<keyword evidence="5" id="KW-0802">TPR repeat</keyword>
<dbReference type="PANTHER" id="PTHR44835:SF1">
    <property type="entry name" value="PROTEIN O-GLCNAC TRANSFERASE"/>
    <property type="match status" value="1"/>
</dbReference>
<keyword evidence="4" id="KW-0677">Repeat</keyword>
<evidence type="ECO:0000313" key="8">
    <source>
        <dbReference type="EMBL" id="GMI44041.1"/>
    </source>
</evidence>
<dbReference type="PANTHER" id="PTHR44835">
    <property type="entry name" value="UDP-N-ACETYLGLUCOSAMINE--PEPTIDE N-ACETYLGLUCOSAMINYLTRANSFERASE SPINDLY-RELATED"/>
    <property type="match status" value="1"/>
</dbReference>
<dbReference type="Pfam" id="PF13844">
    <property type="entry name" value="Glyco_transf_41"/>
    <property type="match status" value="1"/>
</dbReference>
<keyword evidence="9" id="KW-1185">Reference proteome</keyword>